<dbReference type="GO" id="GO:0015344">
    <property type="term" value="F:siderophore uptake transmembrane transporter activity"/>
    <property type="evidence" value="ECO:0007669"/>
    <property type="project" value="TreeGrafter"/>
</dbReference>
<dbReference type="Pfam" id="PF13620">
    <property type="entry name" value="CarboxypepD_reg"/>
    <property type="match status" value="1"/>
</dbReference>
<gene>
    <name evidence="9" type="ORF">HDF08_004390</name>
</gene>
<evidence type="ECO:0000256" key="7">
    <source>
        <dbReference type="SAM" id="MobiDB-lite"/>
    </source>
</evidence>
<dbReference type="GO" id="GO:0030246">
    <property type="term" value="F:carbohydrate binding"/>
    <property type="evidence" value="ECO:0007669"/>
    <property type="project" value="InterPro"/>
</dbReference>
<dbReference type="Gene3D" id="2.40.170.20">
    <property type="entry name" value="TonB-dependent receptor, beta-barrel domain"/>
    <property type="match status" value="1"/>
</dbReference>
<dbReference type="EMBL" id="JACCCU010000004">
    <property type="protein sequence ID" value="NYF92267.1"/>
    <property type="molecule type" value="Genomic_DNA"/>
</dbReference>
<evidence type="ECO:0000313" key="10">
    <source>
        <dbReference type="Proteomes" id="UP000564385"/>
    </source>
</evidence>
<dbReference type="SUPFAM" id="SSF56935">
    <property type="entry name" value="Porins"/>
    <property type="match status" value="1"/>
</dbReference>
<dbReference type="InterPro" id="IPR057601">
    <property type="entry name" value="Oar-like_b-barrel"/>
</dbReference>
<evidence type="ECO:0000259" key="8">
    <source>
        <dbReference type="Pfam" id="PF25183"/>
    </source>
</evidence>
<dbReference type="SUPFAM" id="SSF49452">
    <property type="entry name" value="Starch-binding domain-like"/>
    <property type="match status" value="1"/>
</dbReference>
<evidence type="ECO:0000256" key="1">
    <source>
        <dbReference type="ARBA" id="ARBA00004571"/>
    </source>
</evidence>
<comment type="caution">
    <text evidence="9">The sequence shown here is derived from an EMBL/GenBank/DDBJ whole genome shotgun (WGS) entry which is preliminary data.</text>
</comment>
<evidence type="ECO:0000256" key="3">
    <source>
        <dbReference type="ARBA" id="ARBA00022452"/>
    </source>
</evidence>
<evidence type="ECO:0000256" key="4">
    <source>
        <dbReference type="ARBA" id="ARBA00022692"/>
    </source>
</evidence>
<sequence length="1203" mass="128805">MRQALEMGKVVEERYRHVLHAILQLVLVFLAGMNVAYSQGAKGGITGSLLDPSGASVVGATVTETNLDTGTTRSTMSKADGIFLFTLVEPGRYRVEVVAKGFKKLVRQPVVVLVTETASLGQVALAVGDVTEIVTVSNQTELLQTESATTGNVFDSNQVSSLPLSTRNFTQLLTLQGGVVTDVPVAAAFGNGTQGFSVAGGRYYDNSINLNGTNAVAAVTGGAYFIAVPSPDVVEEFKVQSSLYSAEYGQAGGSNVNLVTKSGTNKFHGNVFEFFRNNVLNANEYFYKGSQIEAGNGNKTPILRQNQFGGTFGGPVIKNKAFFFFGYQGTRQINGASPGFVYTLPSYPLLPAGDRSNTASLISSLGAIYGGRVGYPAGVCAAGINCVRTDGSNINPVAINILQAKLPNGQYLFPSFPASALSDGLGGAGDGQVYSNASFSLPGHYNEDQYALDLDYQISNRQLLSAKIFTANINQNSLLGNLPGFTSVAKNQNRNFTLSHTFTASPTLVNEVRAAFLRVALVTNAKDPISASDVGIKPLPDGGSYFPWFLIAQAGISASANSVYAANSENQYIIADTVSKVIGRHNIRFGGSYTRHQLPQDSNTGKPGAILMETFQDFLLGQSAAQNGLASIGFPYSNIIDTAGATGSFAKSYRFNDMSYFAQDDFKLAKNFTLNVGLRWDYFAWPHDTEGRIAGFDPSLIAEGAFGIPNASQSYTGYTLARDYARLHPGKTIPSGVALESNTLVKGEDLKNFGPRVGFAWQPLAHWSVRGGYGLFYPRSSTAAADNEADGIPFNDVEQLVGQPTPTLQDPFDVLNLPADDQFPLWQPRQYVPGGTPGYYNQVLDPNARNPYVQQFNFSIERELGKNSVVEIAYLGSHGLRLLNALAANQPDIASPSNPIRGITTNTYANIQDRVPVAGVIADRGLTLDRFNGSSKYSALVLTFNQRMSHGLQFLSAFTFGRSADNNSLNSGAPGAGSGGLSGGAGNAQPPGDNNLNNHWGLSDWDRKTRSTTSLVYQLPDPLKNRHGFVEKFTGGWETAGIMTFQSGQPITFLMSQAIYSAVISDGYLTPDLIPGATLANLQGSGSNKNRLTHYFKSPGLTPGTDMPKPGSSFLLPGPLDYGQLGRGLPIRTPGQKDVDFSLIKETPIHEAIRLEFRAEAFNLFNWANFGAPNATVDSPTFGYISSTTVSPRIIQFGLKLAF</sequence>
<keyword evidence="2" id="KW-0813">Transport</keyword>
<dbReference type="PANTHER" id="PTHR30069:SF46">
    <property type="entry name" value="OAR PROTEIN"/>
    <property type="match status" value="1"/>
</dbReference>
<dbReference type="PANTHER" id="PTHR30069">
    <property type="entry name" value="TONB-DEPENDENT OUTER MEMBRANE RECEPTOR"/>
    <property type="match status" value="1"/>
</dbReference>
<dbReference type="InterPro" id="IPR039426">
    <property type="entry name" value="TonB-dep_rcpt-like"/>
</dbReference>
<evidence type="ECO:0000256" key="6">
    <source>
        <dbReference type="ARBA" id="ARBA00023237"/>
    </source>
</evidence>
<dbReference type="GO" id="GO:0044718">
    <property type="term" value="P:siderophore transmembrane transport"/>
    <property type="evidence" value="ECO:0007669"/>
    <property type="project" value="TreeGrafter"/>
</dbReference>
<comment type="subcellular location">
    <subcellularLocation>
        <location evidence="1">Cell outer membrane</location>
        <topology evidence="1">Multi-pass membrane protein</topology>
    </subcellularLocation>
</comment>
<dbReference type="InterPro" id="IPR013784">
    <property type="entry name" value="Carb-bd-like_fold"/>
</dbReference>
<keyword evidence="6" id="KW-0998">Cell outer membrane</keyword>
<reference evidence="9 10" key="1">
    <citation type="submission" date="2020-07" db="EMBL/GenBank/DDBJ databases">
        <title>Genomic Encyclopedia of Type Strains, Phase IV (KMG-V): Genome sequencing to study the core and pangenomes of soil and plant-associated prokaryotes.</title>
        <authorList>
            <person name="Whitman W."/>
        </authorList>
    </citation>
    <scope>NUCLEOTIDE SEQUENCE [LARGE SCALE GENOMIC DNA]</scope>
    <source>
        <strain evidence="9 10">M8UP22</strain>
    </source>
</reference>
<dbReference type="InterPro" id="IPR036942">
    <property type="entry name" value="Beta-barrel_TonB_sf"/>
</dbReference>
<dbReference type="GO" id="GO:0009279">
    <property type="term" value="C:cell outer membrane"/>
    <property type="evidence" value="ECO:0007669"/>
    <property type="project" value="UniProtKB-SubCell"/>
</dbReference>
<dbReference type="Pfam" id="PF25183">
    <property type="entry name" value="OMP_b-brl_4"/>
    <property type="match status" value="1"/>
</dbReference>
<evidence type="ECO:0000256" key="2">
    <source>
        <dbReference type="ARBA" id="ARBA00022448"/>
    </source>
</evidence>
<protein>
    <recommendedName>
        <fullName evidence="8">TonB-dependent transporter Oar-like beta-barrel domain-containing protein</fullName>
    </recommendedName>
</protein>
<name>A0A852VKJ1_9BACT</name>
<evidence type="ECO:0000256" key="5">
    <source>
        <dbReference type="ARBA" id="ARBA00023136"/>
    </source>
</evidence>
<evidence type="ECO:0000313" key="9">
    <source>
        <dbReference type="EMBL" id="NYF92267.1"/>
    </source>
</evidence>
<organism evidence="9 10">
    <name type="scientific">Tunturiibacter lichenicola</name>
    <dbReference type="NCBI Taxonomy" id="2051959"/>
    <lineage>
        <taxon>Bacteria</taxon>
        <taxon>Pseudomonadati</taxon>
        <taxon>Acidobacteriota</taxon>
        <taxon>Terriglobia</taxon>
        <taxon>Terriglobales</taxon>
        <taxon>Acidobacteriaceae</taxon>
        <taxon>Tunturiibacter</taxon>
    </lineage>
</organism>
<accession>A0A852VKJ1</accession>
<dbReference type="Proteomes" id="UP000564385">
    <property type="component" value="Unassembled WGS sequence"/>
</dbReference>
<feature type="compositionally biased region" description="Gly residues" evidence="7">
    <location>
        <begin position="974"/>
        <end position="986"/>
    </location>
</feature>
<keyword evidence="5" id="KW-0472">Membrane</keyword>
<feature type="domain" description="TonB-dependent transporter Oar-like beta-barrel" evidence="8">
    <location>
        <begin position="259"/>
        <end position="1196"/>
    </location>
</feature>
<keyword evidence="3" id="KW-1134">Transmembrane beta strand</keyword>
<keyword evidence="4" id="KW-0812">Transmembrane</keyword>
<dbReference type="AlphaFoldDB" id="A0A852VKJ1"/>
<feature type="region of interest" description="Disordered" evidence="7">
    <location>
        <begin position="969"/>
        <end position="1001"/>
    </location>
</feature>
<dbReference type="Gene3D" id="2.60.40.1120">
    <property type="entry name" value="Carboxypeptidase-like, regulatory domain"/>
    <property type="match status" value="1"/>
</dbReference>
<proteinExistence type="predicted"/>